<dbReference type="GO" id="GO:0000398">
    <property type="term" value="P:mRNA splicing, via spliceosome"/>
    <property type="evidence" value="ECO:0007669"/>
    <property type="project" value="UniProtKB-UniRule"/>
</dbReference>
<keyword evidence="3 4" id="KW-0539">Nucleus</keyword>
<dbReference type="Pfam" id="PF12656">
    <property type="entry name" value="G-patch_2"/>
    <property type="match status" value="1"/>
</dbReference>
<gene>
    <name evidence="7" type="ORF">DASC09_032940</name>
</gene>
<sequence>MKISLKSNQNDGSSKVSKPGKFSLSMNKNKPGSKFGSSSKVSKISTTTNVFNGGKRNQDDEENKPKVSSIDSYDEEALKREKALEEQGKVLVIKPPTSVFQKIQEAKKVAQDDDSENNEAISYGLNTVSNGPTKTEPTPRSQGTKITHENKESSKPVSITVGDNPTAESYKKVPVEEFGAAFLRGLGWKGEVTNKRENVTEKITKAVQRQEFLGIGAKPIPGPSAEAKNGKRKSEMKYSPVLIRDKETGKIIDEEELRKQAK</sequence>
<evidence type="ECO:0000256" key="1">
    <source>
        <dbReference type="ARBA" id="ARBA00004123"/>
    </source>
</evidence>
<feature type="compositionally biased region" description="Low complexity" evidence="5">
    <location>
        <begin position="28"/>
        <end position="45"/>
    </location>
</feature>
<dbReference type="EMBL" id="BTFZ01000011">
    <property type="protein sequence ID" value="GMM35969.1"/>
    <property type="molecule type" value="Genomic_DNA"/>
</dbReference>
<dbReference type="AlphaFoldDB" id="A0AAV5QNE5"/>
<dbReference type="Proteomes" id="UP001360560">
    <property type="component" value="Unassembled WGS sequence"/>
</dbReference>
<feature type="region of interest" description="Disordered" evidence="5">
    <location>
        <begin position="215"/>
        <end position="240"/>
    </location>
</feature>
<comment type="similarity">
    <text evidence="2 4">Belongs to the SPP2 family.</text>
</comment>
<feature type="domain" description="Spp2/MOS2 G-patch" evidence="6">
    <location>
        <begin position="163"/>
        <end position="220"/>
    </location>
</feature>
<dbReference type="RefSeq" id="XP_064852965.1">
    <property type="nucleotide sequence ID" value="XM_064996893.1"/>
</dbReference>
<proteinExistence type="inferred from homology"/>
<evidence type="ECO:0000256" key="4">
    <source>
        <dbReference type="RuleBase" id="RU369096"/>
    </source>
</evidence>
<feature type="region of interest" description="Disordered" evidence="5">
    <location>
        <begin position="104"/>
        <end position="167"/>
    </location>
</feature>
<dbReference type="PANTHER" id="PTHR15818:SF2">
    <property type="entry name" value="G-PATCH DOMAIN AND KOW MOTIFS-CONTAINING PROTEIN"/>
    <property type="match status" value="1"/>
</dbReference>
<evidence type="ECO:0000313" key="7">
    <source>
        <dbReference type="EMBL" id="GMM35969.1"/>
    </source>
</evidence>
<dbReference type="PANTHER" id="PTHR15818">
    <property type="entry name" value="G PATCH AND KOW-CONTAINING"/>
    <property type="match status" value="1"/>
</dbReference>
<accession>A0AAV5QNE5</accession>
<feature type="compositionally biased region" description="Polar residues" evidence="5">
    <location>
        <begin position="155"/>
        <end position="167"/>
    </location>
</feature>
<dbReference type="GO" id="GO:0005681">
    <property type="term" value="C:spliceosomal complex"/>
    <property type="evidence" value="ECO:0007669"/>
    <property type="project" value="UniProtKB-UniRule"/>
</dbReference>
<dbReference type="GeneID" id="90073944"/>
<keyword evidence="8" id="KW-1185">Reference proteome</keyword>
<evidence type="ECO:0000256" key="2">
    <source>
        <dbReference type="ARBA" id="ARBA00008576"/>
    </source>
</evidence>
<feature type="region of interest" description="Disordered" evidence="5">
    <location>
        <begin position="1"/>
        <end position="76"/>
    </location>
</feature>
<dbReference type="InterPro" id="IPR045166">
    <property type="entry name" value="Spp2-like"/>
</dbReference>
<feature type="compositionally biased region" description="Polar residues" evidence="5">
    <location>
        <begin position="118"/>
        <end position="145"/>
    </location>
</feature>
<evidence type="ECO:0000256" key="5">
    <source>
        <dbReference type="SAM" id="MobiDB-lite"/>
    </source>
</evidence>
<comment type="caution">
    <text evidence="7">The sequence shown here is derived from an EMBL/GenBank/DDBJ whole genome shotgun (WGS) entry which is preliminary data.</text>
</comment>
<protein>
    <recommendedName>
        <fullName evidence="4">Pre-mRNA-splicing factor</fullName>
    </recommendedName>
</protein>
<keyword evidence="4" id="KW-0508">mRNA splicing</keyword>
<evidence type="ECO:0000259" key="6">
    <source>
        <dbReference type="Pfam" id="PF12656"/>
    </source>
</evidence>
<reference evidence="7 8" key="1">
    <citation type="journal article" date="2023" name="Elife">
        <title>Identification of key yeast species and microbe-microbe interactions impacting larval growth of Drosophila in the wild.</title>
        <authorList>
            <person name="Mure A."/>
            <person name="Sugiura Y."/>
            <person name="Maeda R."/>
            <person name="Honda K."/>
            <person name="Sakurai N."/>
            <person name="Takahashi Y."/>
            <person name="Watada M."/>
            <person name="Katoh T."/>
            <person name="Gotoh A."/>
            <person name="Gotoh Y."/>
            <person name="Taniguchi I."/>
            <person name="Nakamura K."/>
            <person name="Hayashi T."/>
            <person name="Katayama T."/>
            <person name="Uemura T."/>
            <person name="Hattori Y."/>
        </authorList>
    </citation>
    <scope>NUCLEOTIDE SEQUENCE [LARGE SCALE GENOMIC DNA]</scope>
    <source>
        <strain evidence="7 8">SC-9</strain>
    </source>
</reference>
<comment type="function">
    <text evidence="4">Involved in spliceosome maturation and the first step of pre-mRNA splicing.</text>
</comment>
<feature type="compositionally biased region" description="Polar residues" evidence="5">
    <location>
        <begin position="1"/>
        <end position="16"/>
    </location>
</feature>
<keyword evidence="4" id="KW-0747">Spliceosome</keyword>
<organism evidence="7 8">
    <name type="scientific">Saccharomycopsis crataegensis</name>
    <dbReference type="NCBI Taxonomy" id="43959"/>
    <lineage>
        <taxon>Eukaryota</taxon>
        <taxon>Fungi</taxon>
        <taxon>Dikarya</taxon>
        <taxon>Ascomycota</taxon>
        <taxon>Saccharomycotina</taxon>
        <taxon>Saccharomycetes</taxon>
        <taxon>Saccharomycopsidaceae</taxon>
        <taxon>Saccharomycopsis</taxon>
    </lineage>
</organism>
<name>A0AAV5QNE5_9ASCO</name>
<evidence type="ECO:0000256" key="3">
    <source>
        <dbReference type="ARBA" id="ARBA00023242"/>
    </source>
</evidence>
<keyword evidence="4" id="KW-0507">mRNA processing</keyword>
<evidence type="ECO:0000313" key="8">
    <source>
        <dbReference type="Proteomes" id="UP001360560"/>
    </source>
</evidence>
<dbReference type="InterPro" id="IPR026822">
    <property type="entry name" value="Spp2/MOS2_G-patch"/>
</dbReference>
<comment type="subcellular location">
    <subcellularLocation>
        <location evidence="1 4">Nucleus</location>
    </subcellularLocation>
</comment>